<dbReference type="EC" id="4.3.1.12" evidence="2"/>
<gene>
    <name evidence="2" type="ORF">BJ998_009100</name>
</gene>
<dbReference type="FunFam" id="3.40.50.720:FF:000311">
    <property type="entry name" value="Ornithine cyclodeaminase"/>
    <property type="match status" value="1"/>
</dbReference>
<dbReference type="Gene3D" id="3.40.50.720">
    <property type="entry name" value="NAD(P)-binding Rossmann-like Domain"/>
    <property type="match status" value="1"/>
</dbReference>
<dbReference type="GO" id="GO:0016491">
    <property type="term" value="F:oxidoreductase activity"/>
    <property type="evidence" value="ECO:0007669"/>
    <property type="project" value="UniProtKB-ARBA"/>
</dbReference>
<dbReference type="InterPro" id="IPR003462">
    <property type="entry name" value="ODC_Mu_crystall"/>
</dbReference>
<dbReference type="PANTHER" id="PTHR13812">
    <property type="entry name" value="KETIMINE REDUCTASE MU-CRYSTALLIN"/>
    <property type="match status" value="1"/>
</dbReference>
<organism evidence="2 3">
    <name type="scientific">Kutzneria kofuensis</name>
    <dbReference type="NCBI Taxonomy" id="103725"/>
    <lineage>
        <taxon>Bacteria</taxon>
        <taxon>Bacillati</taxon>
        <taxon>Actinomycetota</taxon>
        <taxon>Actinomycetes</taxon>
        <taxon>Pseudonocardiales</taxon>
        <taxon>Pseudonocardiaceae</taxon>
        <taxon>Kutzneria</taxon>
    </lineage>
</organism>
<evidence type="ECO:0000313" key="3">
    <source>
        <dbReference type="Proteomes" id="UP000585638"/>
    </source>
</evidence>
<dbReference type="GO" id="GO:0008473">
    <property type="term" value="F:ornithine cyclodeaminase activity"/>
    <property type="evidence" value="ECO:0007669"/>
    <property type="project" value="UniProtKB-EC"/>
</dbReference>
<dbReference type="EMBL" id="JACHIR010000004">
    <property type="protein sequence ID" value="MBB5897841.1"/>
    <property type="molecule type" value="Genomic_DNA"/>
</dbReference>
<dbReference type="GO" id="GO:0005737">
    <property type="term" value="C:cytoplasm"/>
    <property type="evidence" value="ECO:0007669"/>
    <property type="project" value="TreeGrafter"/>
</dbReference>
<dbReference type="RefSeq" id="WP_184870327.1">
    <property type="nucleotide sequence ID" value="NZ_BAAAWY010000026.1"/>
</dbReference>
<comment type="similarity">
    <text evidence="1">Belongs to the ornithine cyclodeaminase/mu-crystallin family.</text>
</comment>
<keyword evidence="3" id="KW-1185">Reference proteome</keyword>
<dbReference type="PANTHER" id="PTHR13812:SF19">
    <property type="entry name" value="KETIMINE REDUCTASE MU-CRYSTALLIN"/>
    <property type="match status" value="1"/>
</dbReference>
<dbReference type="SUPFAM" id="SSF51735">
    <property type="entry name" value="NAD(P)-binding Rossmann-fold domains"/>
    <property type="match status" value="1"/>
</dbReference>
<dbReference type="InterPro" id="IPR023401">
    <property type="entry name" value="ODC_N"/>
</dbReference>
<protein>
    <submittedName>
        <fullName evidence="2">Ornithine cyclodeaminase</fullName>
        <ecNumber evidence="2">4.3.1.12</ecNumber>
    </submittedName>
</protein>
<evidence type="ECO:0000256" key="1">
    <source>
        <dbReference type="ARBA" id="ARBA00008903"/>
    </source>
</evidence>
<evidence type="ECO:0000313" key="2">
    <source>
        <dbReference type="EMBL" id="MBB5897841.1"/>
    </source>
</evidence>
<keyword evidence="2" id="KW-0456">Lyase</keyword>
<dbReference type="AlphaFoldDB" id="A0A7W9KSB8"/>
<dbReference type="InterPro" id="IPR036291">
    <property type="entry name" value="NAD(P)-bd_dom_sf"/>
</dbReference>
<proteinExistence type="inferred from homology"/>
<dbReference type="PIRSF" id="PIRSF001439">
    <property type="entry name" value="CryM"/>
    <property type="match status" value="1"/>
</dbReference>
<dbReference type="Proteomes" id="UP000585638">
    <property type="component" value="Unassembled WGS sequence"/>
</dbReference>
<dbReference type="Gene3D" id="3.30.1780.10">
    <property type="entry name" value="ornithine cyclodeaminase, domain 1"/>
    <property type="match status" value="1"/>
</dbReference>
<accession>A0A7W9KSB8</accession>
<dbReference type="GO" id="GO:0019752">
    <property type="term" value="P:carboxylic acid metabolic process"/>
    <property type="evidence" value="ECO:0007669"/>
    <property type="project" value="UniProtKB-ARBA"/>
</dbReference>
<name>A0A7W9KSB8_9PSEU</name>
<sequence length="324" mass="33330">MQIKVISGSTVRRLVTLADLAGPMRDALVGFSAGTVYQHPRVTAEPSDGDYVLIMPAGGGGKVGLKVLTMFAASTQHGLPSVQGLVVLVDGTTGQPLALVDGTVITELRTAAVSALATERLARADARTLAVIGAGVQATAHLEALQGVREWDDVRVHSRTPERGQQLVKQAEAWGLPVRWAPSAAEAADGADVICTATSSCSPVIPSDAVGPGTHITAVGAFGATCRELPTEVVVRATLFADSHASVLAEAGDVLIPIGEGRLPADPPLTEIGRVLAGDHPGRTDDDEVTVFKSLGLPVEDVAACTLVYDRALAAGAGQDVDFD</sequence>
<dbReference type="Pfam" id="PF02423">
    <property type="entry name" value="OCD_Mu_crystall"/>
    <property type="match status" value="1"/>
</dbReference>
<comment type="caution">
    <text evidence="2">The sequence shown here is derived from an EMBL/GenBank/DDBJ whole genome shotgun (WGS) entry which is preliminary data.</text>
</comment>
<reference evidence="2 3" key="1">
    <citation type="submission" date="2020-08" db="EMBL/GenBank/DDBJ databases">
        <title>Sequencing the genomes of 1000 actinobacteria strains.</title>
        <authorList>
            <person name="Klenk H.-P."/>
        </authorList>
    </citation>
    <scope>NUCLEOTIDE SEQUENCE [LARGE SCALE GENOMIC DNA]</scope>
    <source>
        <strain evidence="2 3">DSM 43851</strain>
    </source>
</reference>